<evidence type="ECO:0000313" key="6">
    <source>
        <dbReference type="EMBL" id="PIS07275.1"/>
    </source>
</evidence>
<keyword evidence="2" id="KW-0689">Ribosomal protein</keyword>
<dbReference type="GO" id="GO:0005840">
    <property type="term" value="C:ribosome"/>
    <property type="evidence" value="ECO:0007669"/>
    <property type="project" value="UniProtKB-KW"/>
</dbReference>
<evidence type="ECO:0000313" key="7">
    <source>
        <dbReference type="Proteomes" id="UP000231162"/>
    </source>
</evidence>
<dbReference type="AlphaFoldDB" id="A0A2M6R9Q0"/>
<dbReference type="EMBL" id="PEZX01000004">
    <property type="protein sequence ID" value="PIS07275.1"/>
    <property type="molecule type" value="Genomic_DNA"/>
</dbReference>
<dbReference type="InterPro" id="IPR036935">
    <property type="entry name" value="Ribosomal_bL9_N_sf"/>
</dbReference>
<dbReference type="InterPro" id="IPR020070">
    <property type="entry name" value="Ribosomal_bL9_N"/>
</dbReference>
<evidence type="ECO:0000256" key="3">
    <source>
        <dbReference type="ARBA" id="ARBA00023274"/>
    </source>
</evidence>
<dbReference type="InterPro" id="IPR009027">
    <property type="entry name" value="Ribosomal_bL9/RNase_H1_N"/>
</dbReference>
<feature type="domain" description="Ribosomal protein L9" evidence="5">
    <location>
        <begin position="1"/>
        <end position="35"/>
    </location>
</feature>
<comment type="similarity">
    <text evidence="1">Belongs to the bacterial ribosomal protein bL9 family.</text>
</comment>
<dbReference type="Proteomes" id="UP000231162">
    <property type="component" value="Unassembled WGS sequence"/>
</dbReference>
<sequence>MKVVIITHIDKLGQIGETIDVAEGFARNYLVPRGIVCLPGDSRATEARKCALQEKQEKPHKEKEIKPSKREKRIIRQVKEKKAIQHDTLKEGNNGTRF</sequence>
<evidence type="ECO:0000259" key="5">
    <source>
        <dbReference type="Pfam" id="PF01281"/>
    </source>
</evidence>
<evidence type="ECO:0000256" key="4">
    <source>
        <dbReference type="SAM" id="MobiDB-lite"/>
    </source>
</evidence>
<comment type="caution">
    <text evidence="6">The sequence shown here is derived from an EMBL/GenBank/DDBJ whole genome shotgun (WGS) entry which is preliminary data.</text>
</comment>
<dbReference type="GO" id="GO:1990904">
    <property type="term" value="C:ribonucleoprotein complex"/>
    <property type="evidence" value="ECO:0007669"/>
    <property type="project" value="UniProtKB-KW"/>
</dbReference>
<feature type="region of interest" description="Disordered" evidence="4">
    <location>
        <begin position="49"/>
        <end position="68"/>
    </location>
</feature>
<proteinExistence type="inferred from homology"/>
<protein>
    <recommendedName>
        <fullName evidence="5">Ribosomal protein L9 domain-containing protein</fullName>
    </recommendedName>
</protein>
<reference evidence="7" key="1">
    <citation type="submission" date="2017-09" db="EMBL/GenBank/DDBJ databases">
        <title>Depth-based differentiation of microbial function through sediment-hosted aquifers and enrichment of novel symbionts in the deep terrestrial subsurface.</title>
        <authorList>
            <person name="Probst A.J."/>
            <person name="Ladd B."/>
            <person name="Jarett J.K."/>
            <person name="Geller-Mcgrath D.E."/>
            <person name="Sieber C.M.K."/>
            <person name="Emerson J.B."/>
            <person name="Anantharaman K."/>
            <person name="Thomas B.C."/>
            <person name="Malmstrom R."/>
            <person name="Stieglmeier M."/>
            <person name="Klingl A."/>
            <person name="Woyke T."/>
            <person name="Ryan C.M."/>
            <person name="Banfield J.F."/>
        </authorList>
    </citation>
    <scope>NUCLEOTIDE SEQUENCE [LARGE SCALE GENOMIC DNA]</scope>
</reference>
<dbReference type="Gene3D" id="3.40.5.10">
    <property type="entry name" value="Ribosomal protein L9, N-terminal domain"/>
    <property type="match status" value="1"/>
</dbReference>
<dbReference type="Pfam" id="PF01281">
    <property type="entry name" value="Ribosomal_L9_N"/>
    <property type="match status" value="1"/>
</dbReference>
<keyword evidence="3" id="KW-0687">Ribonucleoprotein</keyword>
<evidence type="ECO:0000256" key="1">
    <source>
        <dbReference type="ARBA" id="ARBA00010605"/>
    </source>
</evidence>
<dbReference type="SUPFAM" id="SSF55658">
    <property type="entry name" value="L9 N-domain-like"/>
    <property type="match status" value="1"/>
</dbReference>
<evidence type="ECO:0000256" key="2">
    <source>
        <dbReference type="ARBA" id="ARBA00022980"/>
    </source>
</evidence>
<organism evidence="6 7">
    <name type="scientific">Candidatus Berkelbacteria bacterium CG10_big_fil_rev_8_21_14_0_10_43_14</name>
    <dbReference type="NCBI Taxonomy" id="1974515"/>
    <lineage>
        <taxon>Bacteria</taxon>
        <taxon>Candidatus Berkelbacteria</taxon>
    </lineage>
</organism>
<gene>
    <name evidence="6" type="ORF">COT79_00190</name>
</gene>
<accession>A0A2M6R9Q0</accession>
<name>A0A2M6R9Q0_9BACT</name>